<accession>A0A4C1UX86</accession>
<sequence length="119" mass="13743">MDYLRQERAKKIMVKGKDTRLDRNFVRRKDVNCQRGENVCLLLLFRLSGAGRLRECACVCTTACYAHPRMYQNTCQDELNEPANSIDLCRLITDILRPPSSSIIRPWIPSKDKVLVNTN</sequence>
<name>A0A4C1UX86_EUMVA</name>
<reference evidence="1 2" key="1">
    <citation type="journal article" date="2019" name="Commun. Biol.">
        <title>The bagworm genome reveals a unique fibroin gene that provides high tensile strength.</title>
        <authorList>
            <person name="Kono N."/>
            <person name="Nakamura H."/>
            <person name="Ohtoshi R."/>
            <person name="Tomita M."/>
            <person name="Numata K."/>
            <person name="Arakawa K."/>
        </authorList>
    </citation>
    <scope>NUCLEOTIDE SEQUENCE [LARGE SCALE GENOMIC DNA]</scope>
</reference>
<dbReference type="EMBL" id="BGZK01000241">
    <property type="protein sequence ID" value="GBP31111.1"/>
    <property type="molecule type" value="Genomic_DNA"/>
</dbReference>
<dbReference type="Proteomes" id="UP000299102">
    <property type="component" value="Unassembled WGS sequence"/>
</dbReference>
<comment type="caution">
    <text evidence="1">The sequence shown here is derived from an EMBL/GenBank/DDBJ whole genome shotgun (WGS) entry which is preliminary data.</text>
</comment>
<evidence type="ECO:0000313" key="1">
    <source>
        <dbReference type="EMBL" id="GBP31111.1"/>
    </source>
</evidence>
<keyword evidence="2" id="KW-1185">Reference proteome</keyword>
<organism evidence="1 2">
    <name type="scientific">Eumeta variegata</name>
    <name type="common">Bagworm moth</name>
    <name type="synonym">Eumeta japonica</name>
    <dbReference type="NCBI Taxonomy" id="151549"/>
    <lineage>
        <taxon>Eukaryota</taxon>
        <taxon>Metazoa</taxon>
        <taxon>Ecdysozoa</taxon>
        <taxon>Arthropoda</taxon>
        <taxon>Hexapoda</taxon>
        <taxon>Insecta</taxon>
        <taxon>Pterygota</taxon>
        <taxon>Neoptera</taxon>
        <taxon>Endopterygota</taxon>
        <taxon>Lepidoptera</taxon>
        <taxon>Glossata</taxon>
        <taxon>Ditrysia</taxon>
        <taxon>Tineoidea</taxon>
        <taxon>Psychidae</taxon>
        <taxon>Oiketicinae</taxon>
        <taxon>Eumeta</taxon>
    </lineage>
</organism>
<proteinExistence type="predicted"/>
<protein>
    <submittedName>
        <fullName evidence="1">Uncharacterized protein</fullName>
    </submittedName>
</protein>
<evidence type="ECO:0000313" key="2">
    <source>
        <dbReference type="Proteomes" id="UP000299102"/>
    </source>
</evidence>
<gene>
    <name evidence="1" type="ORF">EVAR_77407_1</name>
</gene>
<dbReference type="AlphaFoldDB" id="A0A4C1UX86"/>